<feature type="chain" id="PRO_5026702362" evidence="1">
    <location>
        <begin position="22"/>
        <end position="182"/>
    </location>
</feature>
<accession>A0A6M2D1F1</accession>
<dbReference type="InterPro" id="IPR012674">
    <property type="entry name" value="Calycin"/>
</dbReference>
<dbReference type="GO" id="GO:0043176">
    <property type="term" value="F:amine binding"/>
    <property type="evidence" value="ECO:0007669"/>
    <property type="project" value="InterPro"/>
</dbReference>
<proteinExistence type="predicted"/>
<feature type="signal peptide" evidence="1">
    <location>
        <begin position="1"/>
        <end position="21"/>
    </location>
</feature>
<dbReference type="VEuPathDB" id="VectorBase:LOC119180031"/>
<dbReference type="SUPFAM" id="SSF50814">
    <property type="entry name" value="Lipocalins"/>
    <property type="match status" value="1"/>
</dbReference>
<dbReference type="AlphaFoldDB" id="A0A6M2D1F1"/>
<dbReference type="InterPro" id="IPR002970">
    <property type="entry name" value="Tick_his-bd"/>
</dbReference>
<dbReference type="Pfam" id="PF02098">
    <property type="entry name" value="His_binding"/>
    <property type="match status" value="1"/>
</dbReference>
<evidence type="ECO:0000313" key="2">
    <source>
        <dbReference type="EMBL" id="NOV39047.1"/>
    </source>
</evidence>
<sequence>MEGAFRVVLVAALCTVNVIQAKLGPPGGPMKLKKFDLPESFKIISSWESALSIADSDSDDIFDCLTANRTAIDYEAQTATFVWTLRQTDHSPRQEITFSVRPGPTPGTMEMTVGDDPTVLEGIFYYMDDDCLVMDLEYHGHQCLLWVRKEVKDRVPQECFVRFADACGEPIRQHRRQLCPDV</sequence>
<evidence type="ECO:0000256" key="1">
    <source>
        <dbReference type="SAM" id="SignalP"/>
    </source>
</evidence>
<dbReference type="GO" id="GO:0030682">
    <property type="term" value="P:symbiont-mediated perturbation of host defenses"/>
    <property type="evidence" value="ECO:0007669"/>
    <property type="project" value="InterPro"/>
</dbReference>
<dbReference type="EMBL" id="GHWJ01006310">
    <property type="protein sequence ID" value="NOV39047.1"/>
    <property type="molecule type" value="Transcribed_RNA"/>
</dbReference>
<reference evidence="2" key="1">
    <citation type="submission" date="2019-09" db="EMBL/GenBank/DDBJ databases">
        <title>Organ-specific transcriptomic study of the physiology of the cattle tick, Rhipicephalus microplus.</title>
        <authorList>
            <person name="Tirloni L."/>
            <person name="Braz G."/>
            <person name="Gandara A.C.P."/>
            <person name="Sabadin G.A."/>
            <person name="da Silva R.M."/>
            <person name="Guizzo M.G."/>
            <person name="Machado J.A."/>
            <person name="Costa E.P."/>
            <person name="Gomes H.F."/>
            <person name="Moraes J."/>
            <person name="Mota M.B.S."/>
            <person name="Mesquita R.D."/>
            <person name="Alvarenga P.H."/>
            <person name="Alves F."/>
            <person name="Seixas A."/>
            <person name="da Fonseca R.N."/>
            <person name="Fogaca A."/>
            <person name="Logullo C."/>
            <person name="Tanaka A."/>
            <person name="Daffre S."/>
            <person name="Termignoni C."/>
            <person name="Vaz I.S.Jr."/>
            <person name="Oliveira P.L."/>
            <person name="Ribeiro J.M."/>
        </authorList>
    </citation>
    <scope>NUCLEOTIDE SEQUENCE</scope>
    <source>
        <strain evidence="2">Porto Alegre</strain>
    </source>
</reference>
<dbReference type="OrthoDB" id="6479471at2759"/>
<dbReference type="Gene3D" id="2.40.128.20">
    <property type="match status" value="1"/>
</dbReference>
<organism evidence="2">
    <name type="scientific">Rhipicephalus microplus</name>
    <name type="common">Cattle tick</name>
    <name type="synonym">Boophilus microplus</name>
    <dbReference type="NCBI Taxonomy" id="6941"/>
    <lineage>
        <taxon>Eukaryota</taxon>
        <taxon>Metazoa</taxon>
        <taxon>Ecdysozoa</taxon>
        <taxon>Arthropoda</taxon>
        <taxon>Chelicerata</taxon>
        <taxon>Arachnida</taxon>
        <taxon>Acari</taxon>
        <taxon>Parasitiformes</taxon>
        <taxon>Ixodida</taxon>
        <taxon>Ixodoidea</taxon>
        <taxon>Ixodidae</taxon>
        <taxon>Rhipicephalinae</taxon>
        <taxon>Rhipicephalus</taxon>
        <taxon>Boophilus</taxon>
    </lineage>
</organism>
<protein>
    <submittedName>
        <fullName evidence="2">Putative lipocalin-5 1</fullName>
    </submittedName>
</protein>
<name>A0A6M2D1F1_RHIMP</name>
<keyword evidence="1" id="KW-0732">Signal</keyword>